<protein>
    <recommendedName>
        <fullName evidence="3">Lipoprotein</fullName>
    </recommendedName>
</protein>
<evidence type="ECO:0000313" key="2">
    <source>
        <dbReference type="Proteomes" id="UP001431449"/>
    </source>
</evidence>
<name>A0ABT0GM66_9GAMM</name>
<accession>A0ABT0GM66</accession>
<dbReference type="EMBL" id="JALNMH010000016">
    <property type="protein sequence ID" value="MCK7595304.1"/>
    <property type="molecule type" value="Genomic_DNA"/>
</dbReference>
<evidence type="ECO:0008006" key="3">
    <source>
        <dbReference type="Google" id="ProtNLM"/>
    </source>
</evidence>
<dbReference type="PROSITE" id="PS51257">
    <property type="entry name" value="PROKAR_LIPOPROTEIN"/>
    <property type="match status" value="1"/>
</dbReference>
<dbReference type="RefSeq" id="WP_248211151.1">
    <property type="nucleotide sequence ID" value="NZ_JALNMH010000016.1"/>
</dbReference>
<gene>
    <name evidence="1" type="ORF">M0G41_16715</name>
</gene>
<evidence type="ECO:0000313" key="1">
    <source>
        <dbReference type="EMBL" id="MCK7595304.1"/>
    </source>
</evidence>
<sequence>MKPLAAIALVAFLVGCSPVQPVKPVVYEPASATSERRLDATYEIGVPKEVFVGDQMLRVQDYHVVTRDTGSHSTRLTPTQDFKVRLPPFATATVDKGDIVRVEGVTERDGRSYRLVELPDPTAGLLRFLIDEEGGFEGSALNNQGARMGWSYKPEPSTVRLVPAPSSVRIDTTKGFTNFELVYGGTTRDSFQILYREYSRDDLARPAFTQNLVYEKGGEPVIRFRNLKIEVQEASNDRIRFVVIEDGGRG</sequence>
<dbReference type="Proteomes" id="UP001431449">
    <property type="component" value="Unassembled WGS sequence"/>
</dbReference>
<proteinExistence type="predicted"/>
<keyword evidence="2" id="KW-1185">Reference proteome</keyword>
<organism evidence="1 2">
    <name type="scientific">Pseudomarimonas salicorniae</name>
    <dbReference type="NCBI Taxonomy" id="2933270"/>
    <lineage>
        <taxon>Bacteria</taxon>
        <taxon>Pseudomonadati</taxon>
        <taxon>Pseudomonadota</taxon>
        <taxon>Gammaproteobacteria</taxon>
        <taxon>Lysobacterales</taxon>
        <taxon>Lysobacteraceae</taxon>
        <taxon>Pseudomarimonas</taxon>
    </lineage>
</organism>
<comment type="caution">
    <text evidence="1">The sequence shown here is derived from an EMBL/GenBank/DDBJ whole genome shotgun (WGS) entry which is preliminary data.</text>
</comment>
<reference evidence="1" key="1">
    <citation type="submission" date="2022-04" db="EMBL/GenBank/DDBJ databases">
        <title>Lysobacter sp. CAU 1642 isolated from sea sand.</title>
        <authorList>
            <person name="Kim W."/>
        </authorList>
    </citation>
    <scope>NUCLEOTIDE SEQUENCE</scope>
    <source>
        <strain evidence="1">CAU 1642</strain>
    </source>
</reference>